<dbReference type="PANTHER" id="PTHR12001">
    <property type="entry name" value="GERANYLGERANYL PYROPHOSPHATE SYNTHASE"/>
    <property type="match status" value="1"/>
</dbReference>
<dbReference type="GO" id="GO:0046872">
    <property type="term" value="F:metal ion binding"/>
    <property type="evidence" value="ECO:0007669"/>
    <property type="project" value="UniProtKB-KW"/>
</dbReference>
<name>A0A4X1TZ33_PIG</name>
<keyword evidence="6" id="KW-0414">Isoprene biosynthesis</keyword>
<keyword evidence="5" id="KW-0460">Magnesium</keyword>
<reference evidence="7" key="2">
    <citation type="submission" date="2025-08" db="UniProtKB">
        <authorList>
            <consortium name="Ensembl"/>
        </authorList>
    </citation>
    <scope>IDENTIFICATION</scope>
</reference>
<evidence type="ECO:0000256" key="5">
    <source>
        <dbReference type="ARBA" id="ARBA00022842"/>
    </source>
</evidence>
<evidence type="ECO:0000256" key="3">
    <source>
        <dbReference type="ARBA" id="ARBA00022679"/>
    </source>
</evidence>
<dbReference type="Pfam" id="PF00348">
    <property type="entry name" value="polyprenyl_synt"/>
    <property type="match status" value="1"/>
</dbReference>
<keyword evidence="4" id="KW-0479">Metal-binding</keyword>
<dbReference type="InterPro" id="IPR000092">
    <property type="entry name" value="Polyprenyl_synt"/>
</dbReference>
<reference evidence="7 8" key="1">
    <citation type="submission" date="2017-08" db="EMBL/GenBank/DDBJ databases">
        <title>USMARCv1.0.</title>
        <authorList>
            <person name="Hannum G.I."/>
            <person name="Koren S."/>
            <person name="Schroeder S.G."/>
            <person name="Chin S.C."/>
            <person name="Nonneman D.J."/>
            <person name="Becker S.A."/>
            <person name="Rosen B.D."/>
            <person name="Bickhart D.M."/>
            <person name="Putnam N.H."/>
            <person name="Green R.E."/>
            <person name="Tuggle C.K."/>
            <person name="Liu H."/>
            <person name="Rohrer G.A."/>
            <person name="Warr A."/>
            <person name="Hall R."/>
            <person name="Kim K."/>
            <person name="Hume D.A."/>
            <person name="Talbot R."/>
            <person name="Chow W."/>
            <person name="Howe K."/>
            <person name="Schwartz A.S."/>
            <person name="Watson M."/>
            <person name="Archibald A.L."/>
            <person name="Phillippy A.M."/>
            <person name="Smith T.P.L."/>
        </authorList>
    </citation>
    <scope>NUCLEOTIDE SEQUENCE [LARGE SCALE GENOMIC DNA]</scope>
</reference>
<dbReference type="PANTHER" id="PTHR12001:SF69">
    <property type="entry name" value="ALL TRANS-POLYPRENYL-DIPHOSPHATE SYNTHASE PDSS1"/>
    <property type="match status" value="1"/>
</dbReference>
<dbReference type="PROSITE" id="PS00444">
    <property type="entry name" value="POLYPRENYL_SYNTHASE_2"/>
    <property type="match status" value="1"/>
</dbReference>
<dbReference type="GO" id="GO:1901663">
    <property type="term" value="P:quinone biosynthetic process"/>
    <property type="evidence" value="ECO:0007669"/>
    <property type="project" value="UniProtKB-ARBA"/>
</dbReference>
<dbReference type="InterPro" id="IPR008949">
    <property type="entry name" value="Isoprenoid_synthase_dom_sf"/>
</dbReference>
<comment type="similarity">
    <text evidence="2">Belongs to the FPP/GGPP synthase family.</text>
</comment>
<dbReference type="GO" id="GO:0004659">
    <property type="term" value="F:prenyltransferase activity"/>
    <property type="evidence" value="ECO:0007669"/>
    <property type="project" value="InterPro"/>
</dbReference>
<keyword evidence="3" id="KW-0808">Transferase</keyword>
<evidence type="ECO:0000256" key="6">
    <source>
        <dbReference type="ARBA" id="ARBA00023229"/>
    </source>
</evidence>
<evidence type="ECO:0000313" key="7">
    <source>
        <dbReference type="Ensembl" id="ENSSSCP00070021756.1"/>
    </source>
</evidence>
<proteinExistence type="inferred from homology"/>
<dbReference type="GO" id="GO:0008299">
    <property type="term" value="P:isoprenoid biosynthetic process"/>
    <property type="evidence" value="ECO:0007669"/>
    <property type="project" value="UniProtKB-KW"/>
</dbReference>
<dbReference type="AlphaFoldDB" id="A0A4X1TZ33"/>
<evidence type="ECO:0000313" key="8">
    <source>
        <dbReference type="Proteomes" id="UP000314985"/>
    </source>
</evidence>
<evidence type="ECO:0008006" key="9">
    <source>
        <dbReference type="Google" id="ProtNLM"/>
    </source>
</evidence>
<evidence type="ECO:0000256" key="1">
    <source>
        <dbReference type="ARBA" id="ARBA00001946"/>
    </source>
</evidence>
<evidence type="ECO:0000256" key="2">
    <source>
        <dbReference type="ARBA" id="ARBA00006706"/>
    </source>
</evidence>
<dbReference type="Proteomes" id="UP000314985">
    <property type="component" value="Chromosome 10"/>
</dbReference>
<dbReference type="Ensembl" id="ENSSSCT00070026209.1">
    <property type="protein sequence ID" value="ENSSSCP00070021756.1"/>
    <property type="gene ID" value="ENSSSCG00070013414.1"/>
</dbReference>
<organism evidence="7 8">
    <name type="scientific">Sus scrofa</name>
    <name type="common">Pig</name>
    <dbReference type="NCBI Taxonomy" id="9823"/>
    <lineage>
        <taxon>Eukaryota</taxon>
        <taxon>Metazoa</taxon>
        <taxon>Chordata</taxon>
        <taxon>Craniata</taxon>
        <taxon>Vertebrata</taxon>
        <taxon>Euteleostomi</taxon>
        <taxon>Mammalia</taxon>
        <taxon>Eutheria</taxon>
        <taxon>Laurasiatheria</taxon>
        <taxon>Artiodactyla</taxon>
        <taxon>Suina</taxon>
        <taxon>Suidae</taxon>
        <taxon>Sus</taxon>
    </lineage>
</organism>
<accession>A0A4X1TZ33</accession>
<dbReference type="InterPro" id="IPR033749">
    <property type="entry name" value="Polyprenyl_synt_CS"/>
</dbReference>
<dbReference type="SUPFAM" id="SSF48576">
    <property type="entry name" value="Terpenoid synthases"/>
    <property type="match status" value="1"/>
</dbReference>
<dbReference type="Gene3D" id="1.10.600.10">
    <property type="entry name" value="Farnesyl Diphosphate Synthase"/>
    <property type="match status" value="1"/>
</dbReference>
<protein>
    <recommendedName>
        <fullName evidence="9">Decaprenyl diphosphate synthase subunit 1</fullName>
    </recommendedName>
</protein>
<evidence type="ECO:0000256" key="4">
    <source>
        <dbReference type="ARBA" id="ARBA00022723"/>
    </source>
</evidence>
<comment type="cofactor">
    <cofactor evidence="1">
        <name>Mg(2+)</name>
        <dbReference type="ChEBI" id="CHEBI:18420"/>
    </cofactor>
</comment>
<sequence>MLDKYQELCPHMCRQYFLIFWQIRLASQDSDERCGTSQKMHICTTRSGCGPASNRMVSVLGCPDPAVHEIAYQYGKNVGIAFQLIDDVLDFTSCSDQMGKPTSADLKLGLATGPVLFACQQFPEMNAMIMRRFSLPGDVDRARQYVLQSDGVQQTTYLAQRYCHEAIREISKLRPSPEREALIQLSEIVLTRDK</sequence>